<dbReference type="InterPro" id="IPR043130">
    <property type="entry name" value="CDP-OH_PTrfase_TM_dom"/>
</dbReference>
<keyword evidence="9" id="KW-0594">Phospholipid biosynthesis</keyword>
<dbReference type="GO" id="GO:0046474">
    <property type="term" value="P:glycerophospholipid biosynthetic process"/>
    <property type="evidence" value="ECO:0007669"/>
    <property type="project" value="TreeGrafter"/>
</dbReference>
<evidence type="ECO:0000313" key="14">
    <source>
        <dbReference type="Proteomes" id="UP000001369"/>
    </source>
</evidence>
<gene>
    <name evidence="13" type="ordered locus">SULAZ_1542</name>
</gene>
<sequence length="191" mass="21532">MSQIIKNIKPIWEEKTTPIVDFLYKINVSPNILTVVGLVFVFVGSFFIIKGMFLVAGIFILVGNLCDALDGYLARKYNQQTLMGAFLDSVIDRYSDIIPILSLMYYFKNDDLFFISSSLALIGSYMTSYTRARSESLGVECKVGIMERPERSFVLILSLLTGFLIYGVGIIAFFSNITVIQRVICFYKSGK</sequence>
<dbReference type="InterPro" id="IPR000462">
    <property type="entry name" value="CDP-OH_P_trans"/>
</dbReference>
<dbReference type="GO" id="GO:0016780">
    <property type="term" value="F:phosphotransferase activity, for other substituted phosphate groups"/>
    <property type="evidence" value="ECO:0007669"/>
    <property type="project" value="InterPro"/>
</dbReference>
<keyword evidence="8 12" id="KW-0472">Membrane</keyword>
<organism evidence="13 14">
    <name type="scientific">Sulfurihydrogenibium azorense (strain DSM 15241 / OCM 825 / Az-Fu1)</name>
    <dbReference type="NCBI Taxonomy" id="204536"/>
    <lineage>
        <taxon>Bacteria</taxon>
        <taxon>Pseudomonadati</taxon>
        <taxon>Aquificota</taxon>
        <taxon>Aquificia</taxon>
        <taxon>Aquificales</taxon>
        <taxon>Hydrogenothermaceae</taxon>
        <taxon>Sulfurihydrogenibium</taxon>
    </lineage>
</organism>
<dbReference type="InterPro" id="IPR048254">
    <property type="entry name" value="CDP_ALCOHOL_P_TRANSF_CS"/>
</dbReference>
<evidence type="ECO:0000256" key="3">
    <source>
        <dbReference type="ARBA" id="ARBA00022516"/>
    </source>
</evidence>
<evidence type="ECO:0000256" key="10">
    <source>
        <dbReference type="ARBA" id="ARBA00023264"/>
    </source>
</evidence>
<keyword evidence="10" id="KW-1208">Phospholipid metabolism</keyword>
<comment type="subcellular location">
    <subcellularLocation>
        <location evidence="1">Membrane</location>
        <topology evidence="1">Multi-pass membrane protein</topology>
    </subcellularLocation>
</comment>
<evidence type="ECO:0000256" key="1">
    <source>
        <dbReference type="ARBA" id="ARBA00004141"/>
    </source>
</evidence>
<dbReference type="PANTHER" id="PTHR14269:SF62">
    <property type="entry name" value="CDP-DIACYLGLYCEROL--GLYCEROL-3-PHOSPHATE 3-PHOSPHATIDYLTRANSFERASE 1, CHLOROPLASTIC"/>
    <property type="match status" value="1"/>
</dbReference>
<dbReference type="InterPro" id="IPR050324">
    <property type="entry name" value="CDP-alcohol_PTase-I"/>
</dbReference>
<name>C1DWM0_SULAA</name>
<dbReference type="Gene3D" id="1.20.120.1760">
    <property type="match status" value="1"/>
</dbReference>
<keyword evidence="4 11" id="KW-0808">Transferase</keyword>
<dbReference type="eggNOG" id="COG0558">
    <property type="taxonomic scope" value="Bacteria"/>
</dbReference>
<dbReference type="PROSITE" id="PS00379">
    <property type="entry name" value="CDP_ALCOHOL_P_TRANSF"/>
    <property type="match status" value="1"/>
</dbReference>
<keyword evidence="3" id="KW-0444">Lipid biosynthesis</keyword>
<comment type="similarity">
    <text evidence="2 11">Belongs to the CDP-alcohol phosphatidyltransferase class-I family.</text>
</comment>
<evidence type="ECO:0000313" key="13">
    <source>
        <dbReference type="EMBL" id="ACN99387.1"/>
    </source>
</evidence>
<evidence type="ECO:0000256" key="11">
    <source>
        <dbReference type="RuleBase" id="RU003750"/>
    </source>
</evidence>
<dbReference type="AlphaFoldDB" id="C1DWM0"/>
<reference evidence="13 14" key="1">
    <citation type="journal article" date="2009" name="J. Bacteriol.">
        <title>Complete and draft genome sequences of six members of the Aquificales.</title>
        <authorList>
            <person name="Reysenbach A.L."/>
            <person name="Hamamura N."/>
            <person name="Podar M."/>
            <person name="Griffiths E."/>
            <person name="Ferreira S."/>
            <person name="Hochstein R."/>
            <person name="Heidelberg J."/>
            <person name="Johnson J."/>
            <person name="Mead D."/>
            <person name="Pohorille A."/>
            <person name="Sarmiento M."/>
            <person name="Schweighofer K."/>
            <person name="Seshadri R."/>
            <person name="Voytek M.A."/>
        </authorList>
    </citation>
    <scope>NUCLEOTIDE SEQUENCE [LARGE SCALE GENOMIC DNA]</scope>
    <source>
        <strain evidence="14">Az-Fu1 / DSM 15241 / OCM 825</strain>
    </source>
</reference>
<dbReference type="Proteomes" id="UP000001369">
    <property type="component" value="Chromosome"/>
</dbReference>
<dbReference type="OrthoDB" id="9785831at2"/>
<evidence type="ECO:0000256" key="12">
    <source>
        <dbReference type="SAM" id="Phobius"/>
    </source>
</evidence>
<evidence type="ECO:0000256" key="5">
    <source>
        <dbReference type="ARBA" id="ARBA00022692"/>
    </source>
</evidence>
<dbReference type="HOGENOM" id="CLU_080384_1_0_0"/>
<keyword evidence="7" id="KW-0443">Lipid metabolism</keyword>
<evidence type="ECO:0000256" key="6">
    <source>
        <dbReference type="ARBA" id="ARBA00022989"/>
    </source>
</evidence>
<feature type="transmembrane region" description="Helical" evidence="12">
    <location>
        <begin position="32"/>
        <end position="62"/>
    </location>
</feature>
<dbReference type="EMBL" id="CP001229">
    <property type="protein sequence ID" value="ACN99387.1"/>
    <property type="molecule type" value="Genomic_DNA"/>
</dbReference>
<protein>
    <submittedName>
        <fullName evidence="13">CDP-diacylglycerol--glycerol-3-phosphate 3-phosphatidyltransferase</fullName>
    </submittedName>
</protein>
<evidence type="ECO:0000256" key="7">
    <source>
        <dbReference type="ARBA" id="ARBA00023098"/>
    </source>
</evidence>
<dbReference type="PANTHER" id="PTHR14269">
    <property type="entry name" value="CDP-DIACYLGLYCEROL--GLYCEROL-3-PHOSPHATE 3-PHOSPHATIDYLTRANSFERASE-RELATED"/>
    <property type="match status" value="1"/>
</dbReference>
<dbReference type="RefSeq" id="WP_012674705.1">
    <property type="nucleotide sequence ID" value="NC_012438.1"/>
</dbReference>
<accession>C1DWM0</accession>
<evidence type="ECO:0000256" key="2">
    <source>
        <dbReference type="ARBA" id="ARBA00010441"/>
    </source>
</evidence>
<feature type="transmembrane region" description="Helical" evidence="12">
    <location>
        <begin position="112"/>
        <end position="132"/>
    </location>
</feature>
<evidence type="ECO:0000256" key="9">
    <source>
        <dbReference type="ARBA" id="ARBA00023209"/>
    </source>
</evidence>
<dbReference type="KEGG" id="saf:SULAZ_1542"/>
<keyword evidence="14" id="KW-1185">Reference proteome</keyword>
<dbReference type="GO" id="GO:0016020">
    <property type="term" value="C:membrane"/>
    <property type="evidence" value="ECO:0007669"/>
    <property type="project" value="UniProtKB-SubCell"/>
</dbReference>
<feature type="transmembrane region" description="Helical" evidence="12">
    <location>
        <begin position="153"/>
        <end position="174"/>
    </location>
</feature>
<evidence type="ECO:0000256" key="4">
    <source>
        <dbReference type="ARBA" id="ARBA00022679"/>
    </source>
</evidence>
<dbReference type="STRING" id="204536.SULAZ_1542"/>
<evidence type="ECO:0000256" key="8">
    <source>
        <dbReference type="ARBA" id="ARBA00023136"/>
    </source>
</evidence>
<keyword evidence="6 12" id="KW-1133">Transmembrane helix</keyword>
<proteinExistence type="inferred from homology"/>
<dbReference type="Pfam" id="PF01066">
    <property type="entry name" value="CDP-OH_P_transf"/>
    <property type="match status" value="1"/>
</dbReference>
<keyword evidence="5 12" id="KW-0812">Transmembrane</keyword>